<evidence type="ECO:0000313" key="3">
    <source>
        <dbReference type="Proteomes" id="UP000579523"/>
    </source>
</evidence>
<evidence type="ECO:0000256" key="1">
    <source>
        <dbReference type="SAM" id="MobiDB-lite"/>
    </source>
</evidence>
<dbReference type="EMBL" id="JACHJI010000034">
    <property type="protein sequence ID" value="MBB4903591.1"/>
    <property type="molecule type" value="Genomic_DNA"/>
</dbReference>
<name>A0A7W7PYD0_9ACTN</name>
<gene>
    <name evidence="2" type="ORF">FHS37_007688</name>
</gene>
<sequence>MGLDAPPVQRLPLFHARSRPAACRHKSLAARCGPRPAGVRTVQRRLDCDRLTVRVLPLPLRCRPAGRAPPTAAAAPPFHPLVEQPVADGVRTQLRGPGLLRHSLLPGRSPGTHVEGRMLDHGAGSCLTLTSPAGSLQEDSQMPIPLPAVTRRRQSTGHRGPRPTRRLPTGLLETETTTIAPFFNGFACKPDVPWAVMEPWSRAWSVTPPVVTDQALYGRCRKAGRRSVVPRPGFPRTPAPRTGIPGTHVPAGGEGTAADPGRALPAGLTRGQ</sequence>
<evidence type="ECO:0000313" key="2">
    <source>
        <dbReference type="EMBL" id="MBB4903591.1"/>
    </source>
</evidence>
<dbReference type="Proteomes" id="UP000579523">
    <property type="component" value="Unassembled WGS sequence"/>
</dbReference>
<reference evidence="2 3" key="1">
    <citation type="submission" date="2020-08" db="EMBL/GenBank/DDBJ databases">
        <title>Genomic Encyclopedia of Type Strains, Phase III (KMG-III): the genomes of soil and plant-associated and newly described type strains.</title>
        <authorList>
            <person name="Whitman W."/>
        </authorList>
    </citation>
    <scope>NUCLEOTIDE SEQUENCE [LARGE SCALE GENOMIC DNA]</scope>
    <source>
        <strain evidence="2 3">CECT 3273</strain>
    </source>
</reference>
<keyword evidence="3" id="KW-1185">Reference proteome</keyword>
<protein>
    <submittedName>
        <fullName evidence="2">Uncharacterized protein</fullName>
    </submittedName>
</protein>
<dbReference type="AlphaFoldDB" id="A0A7W7PYD0"/>
<accession>A0A7W7PYD0</accession>
<proteinExistence type="predicted"/>
<feature type="region of interest" description="Disordered" evidence="1">
    <location>
        <begin position="227"/>
        <end position="272"/>
    </location>
</feature>
<comment type="caution">
    <text evidence="2">The sequence shown here is derived from an EMBL/GenBank/DDBJ whole genome shotgun (WGS) entry which is preliminary data.</text>
</comment>
<organism evidence="2 3">
    <name type="scientific">Streptomyces griseomycini</name>
    <dbReference type="NCBI Taxonomy" id="66895"/>
    <lineage>
        <taxon>Bacteria</taxon>
        <taxon>Bacillati</taxon>
        <taxon>Actinomycetota</taxon>
        <taxon>Actinomycetes</taxon>
        <taxon>Kitasatosporales</taxon>
        <taxon>Streptomycetaceae</taxon>
        <taxon>Streptomyces</taxon>
    </lineage>
</organism>